<feature type="transmembrane region" description="Helical" evidence="1">
    <location>
        <begin position="6"/>
        <end position="28"/>
    </location>
</feature>
<keyword evidence="1" id="KW-0472">Membrane</keyword>
<sequence length="83" mass="9002">MILAFSITSVMVYGAILLALGLAFRVFVGKLRFNRRGYGGAQHYNSYFSAILTSTGEGLLMIISALAIVSGIILIVLELFNSR</sequence>
<evidence type="ECO:0000256" key="1">
    <source>
        <dbReference type="SAM" id="Phobius"/>
    </source>
</evidence>
<keyword evidence="3" id="KW-1185">Reference proteome</keyword>
<feature type="transmembrane region" description="Helical" evidence="1">
    <location>
        <begin position="59"/>
        <end position="80"/>
    </location>
</feature>
<accession>A0ABX0UI71</accession>
<name>A0ABX0UI71_9BACT</name>
<evidence type="ECO:0000313" key="3">
    <source>
        <dbReference type="Proteomes" id="UP001179181"/>
    </source>
</evidence>
<reference evidence="2 3" key="1">
    <citation type="submission" date="2020-03" db="EMBL/GenBank/DDBJ databases">
        <title>Genomic Encyclopedia of Type Strains, Phase IV (KMG-IV): sequencing the most valuable type-strain genomes for metagenomic binning, comparative biology and taxonomic classification.</title>
        <authorList>
            <person name="Goeker M."/>
        </authorList>
    </citation>
    <scope>NUCLEOTIDE SEQUENCE [LARGE SCALE GENOMIC DNA]</scope>
    <source>
        <strain evidence="2 3">DSM 102865</strain>
    </source>
</reference>
<organism evidence="2 3">
    <name type="scientific">Dyadobacter arcticus</name>
    <dbReference type="NCBI Taxonomy" id="1078754"/>
    <lineage>
        <taxon>Bacteria</taxon>
        <taxon>Pseudomonadati</taxon>
        <taxon>Bacteroidota</taxon>
        <taxon>Cytophagia</taxon>
        <taxon>Cytophagales</taxon>
        <taxon>Spirosomataceae</taxon>
        <taxon>Dyadobacter</taxon>
    </lineage>
</organism>
<comment type="caution">
    <text evidence="2">The sequence shown here is derived from an EMBL/GenBank/DDBJ whole genome shotgun (WGS) entry which is preliminary data.</text>
</comment>
<keyword evidence="1" id="KW-0812">Transmembrane</keyword>
<evidence type="ECO:0000313" key="2">
    <source>
        <dbReference type="EMBL" id="NIJ52617.1"/>
    </source>
</evidence>
<protein>
    <recommendedName>
        <fullName evidence="4">Molybdenum ABC transporter permease</fullName>
    </recommendedName>
</protein>
<dbReference type="EMBL" id="JAASQJ010000002">
    <property type="protein sequence ID" value="NIJ52617.1"/>
    <property type="molecule type" value="Genomic_DNA"/>
</dbReference>
<dbReference type="Proteomes" id="UP001179181">
    <property type="component" value="Unassembled WGS sequence"/>
</dbReference>
<gene>
    <name evidence="2" type="ORF">FHS68_001787</name>
</gene>
<dbReference type="RefSeq" id="WP_167269193.1">
    <property type="nucleotide sequence ID" value="NZ_JAASQJ010000002.1"/>
</dbReference>
<evidence type="ECO:0008006" key="4">
    <source>
        <dbReference type="Google" id="ProtNLM"/>
    </source>
</evidence>
<keyword evidence="1" id="KW-1133">Transmembrane helix</keyword>
<proteinExistence type="predicted"/>